<gene>
    <name evidence="2" type="ORF">AQ490_26960</name>
</gene>
<keyword evidence="2" id="KW-0255">Endonuclease</keyword>
<evidence type="ECO:0000313" key="3">
    <source>
        <dbReference type="Proteomes" id="UP000050867"/>
    </source>
</evidence>
<dbReference type="eggNOG" id="COG1403">
    <property type="taxonomic scope" value="Bacteria"/>
</dbReference>
<accession>A0A0T6LPF0</accession>
<dbReference type="STRING" id="76728.AQ490_26960"/>
<reference evidence="2 3" key="1">
    <citation type="submission" date="2015-10" db="EMBL/GenBank/DDBJ databases">
        <title>Draft genome sequence of pyrrolomycin-producing Streptomyces vitaminophilus.</title>
        <authorList>
            <person name="Graham D.E."/>
            <person name="Mahan K.M."/>
            <person name="Klingeman D.M."/>
            <person name="Hettich R.L."/>
            <person name="Parry R.J."/>
        </authorList>
    </citation>
    <scope>NUCLEOTIDE SEQUENCE [LARGE SCALE GENOMIC DNA]</scope>
    <source>
        <strain evidence="2 3">ATCC 31673</strain>
    </source>
</reference>
<keyword evidence="2" id="KW-0378">Hydrolase</keyword>
<keyword evidence="3" id="KW-1185">Reference proteome</keyword>
<dbReference type="Proteomes" id="UP000050867">
    <property type="component" value="Unassembled WGS sequence"/>
</dbReference>
<evidence type="ECO:0000313" key="2">
    <source>
        <dbReference type="EMBL" id="KRV47979.1"/>
    </source>
</evidence>
<dbReference type="RefSeq" id="WP_018384658.1">
    <property type="nucleotide sequence ID" value="NZ_LLZU01000033.1"/>
</dbReference>
<keyword evidence="2" id="KW-0540">Nuclease</keyword>
<organism evidence="2 3">
    <name type="scientific">Wenjunlia vitaminophila</name>
    <name type="common">Streptomyces vitaminophilus</name>
    <dbReference type="NCBI Taxonomy" id="76728"/>
    <lineage>
        <taxon>Bacteria</taxon>
        <taxon>Bacillati</taxon>
        <taxon>Actinomycetota</taxon>
        <taxon>Actinomycetes</taxon>
        <taxon>Kitasatosporales</taxon>
        <taxon>Streptomycetaceae</taxon>
        <taxon>Wenjunlia</taxon>
    </lineage>
</organism>
<comment type="caution">
    <text evidence="2">The sequence shown here is derived from an EMBL/GenBank/DDBJ whole genome shotgun (WGS) entry which is preliminary data.</text>
</comment>
<sequence>MVETAPDGQTWTLRPGDRIERKVLHRRYGGRTQGGIGPSAKTPNVFVFTDPVAGEKHGYYDDWMPDGCFHYSGEGQHGDQRMVSGNASILDHRAEGRALRVFQGARGTVTYRGEFVVDQDDPWYEADAPETDDGPLRRVIVFRLRPVDTEPQEPATRLGRLLGSHPGRVEERPLERNETERAFVEPNREARAAERREAALVLAFADYLLGKGQRSCRHRILPPGESRPLFTDLYAERLGLLVEAKGSVTRENVRMAIGQLADYGRFVDHTTRAILVPSRPREDLLSLAISQGCAVIWPEGGGYASTGSGVMP</sequence>
<proteinExistence type="predicted"/>
<dbReference type="AlphaFoldDB" id="A0A0T6LPF0"/>
<evidence type="ECO:0000259" key="1">
    <source>
        <dbReference type="Pfam" id="PF26348"/>
    </source>
</evidence>
<dbReference type="InterPro" id="IPR058712">
    <property type="entry name" value="SRA_ScoMcrA"/>
</dbReference>
<dbReference type="Pfam" id="PF26348">
    <property type="entry name" value="SRA_ScoMcrA"/>
    <property type="match status" value="1"/>
</dbReference>
<dbReference type="EMBL" id="LLZU01000033">
    <property type="protein sequence ID" value="KRV47979.1"/>
    <property type="molecule type" value="Genomic_DNA"/>
</dbReference>
<protein>
    <submittedName>
        <fullName evidence="2">Restriction endonuclease</fullName>
    </submittedName>
</protein>
<dbReference type="GO" id="GO:0004519">
    <property type="term" value="F:endonuclease activity"/>
    <property type="evidence" value="ECO:0007669"/>
    <property type="project" value="UniProtKB-KW"/>
</dbReference>
<dbReference type="OrthoDB" id="4939521at2"/>
<name>A0A0T6LPF0_WENVI</name>
<feature type="domain" description="ScoMcrA-like SRA" evidence="1">
    <location>
        <begin position="16"/>
        <end position="161"/>
    </location>
</feature>